<reference evidence="4 5" key="1">
    <citation type="submission" date="2020-08" db="EMBL/GenBank/DDBJ databases">
        <title>A novel species.</title>
        <authorList>
            <person name="Gao J."/>
        </authorList>
    </citation>
    <scope>NUCLEOTIDE SEQUENCE [LARGE SCALE GENOMIC DNA]</scope>
    <source>
        <strain evidence="4 5">CRXT-G-22</strain>
    </source>
</reference>
<dbReference type="Pfam" id="PF20028">
    <property type="entry name" value="VMAP-C"/>
    <property type="match status" value="1"/>
</dbReference>
<dbReference type="InterPro" id="IPR009003">
    <property type="entry name" value="Peptidase_S1_PA"/>
</dbReference>
<dbReference type="InterPro" id="IPR045450">
    <property type="entry name" value="VMAP_C"/>
</dbReference>
<sequence>MTGTLPPPSPDGGTADEDHPAPTTPDRLVEISVRDAHGRQLGHGSGWLLDDDLVLTAAHVPVPAEGDPHAVVEVRRGSAPPYGIWHRCALVWSGLADGAGLDAALLVVTGAGWQPPDPRHRPRLDGGGTSIVDFEVFGFPAFHHTDRTAYDVHQCGGRLRPANLGRSEIRVIEVAAEDAPATPEDWHGVSGAAVLTDDQHTLVAVVIGADLGSPRRLRVLPVTRLLHDAGFRRERREHRYGEPHNRRTVLAAVLARLTRAEPLASTAACRALADRLLPGAAADPEMAGLGGHDLLTALVDRLATRAGGLTDLAADYARTCEDQPTAGELAFLAEEFHALDLLGVPLWCGLREALRRLVHADLGGVPVPALHARAVEGTDHIPLPAHCDDPWKAFVHLVCAREDSPRLPAALRFLELLASAVGGTTSATVRACNRSWARRLDLARDTPRDDDGPGYARQVDELRSRLVSTPVQRTTSARLLVELIPDPNSDPDGWTVSFCFQCRPHTGTWQRLPMPLAERVIHLSRLFDRVETACRTLHDVHGVPHDRIEVEYILPLDLIDHPDKLIGHGALPPTAATFPLVVHSLDRLHNSTWRAVWQDQWRRTRPHTTGRLLFQITALDHADRTTAEPVAGVLLTEKPGSATGRHEVSTALRHGVPLVMWRHDPRAQPDFSALSRRIMTEGRLDPRHLRQDDGAGQDVWNRYFVVIFDTPDNLPGLVYGEAS</sequence>
<feature type="domain" description="vWA-MoxR associated protein C-terminal" evidence="3">
    <location>
        <begin position="514"/>
        <end position="691"/>
    </location>
</feature>
<keyword evidence="5" id="KW-1185">Reference proteome</keyword>
<evidence type="ECO:0000313" key="4">
    <source>
        <dbReference type="EMBL" id="QNP75199.1"/>
    </source>
</evidence>
<evidence type="ECO:0000256" key="1">
    <source>
        <dbReference type="SAM" id="MobiDB-lite"/>
    </source>
</evidence>
<dbReference type="AlphaFoldDB" id="A0A7H0IQY3"/>
<gene>
    <name evidence="4" type="ORF">IAG44_41205</name>
</gene>
<feature type="compositionally biased region" description="Pro residues" evidence="1">
    <location>
        <begin position="1"/>
        <end position="10"/>
    </location>
</feature>
<evidence type="ECO:0000259" key="2">
    <source>
        <dbReference type="Pfam" id="PF19916"/>
    </source>
</evidence>
<accession>A0A7H0IQY3</accession>
<dbReference type="Proteomes" id="UP000516052">
    <property type="component" value="Chromosome"/>
</dbReference>
<dbReference type="Pfam" id="PF19916">
    <property type="entry name" value="VMAP-M0"/>
    <property type="match status" value="1"/>
</dbReference>
<feature type="region of interest" description="Disordered" evidence="1">
    <location>
        <begin position="1"/>
        <end position="25"/>
    </location>
</feature>
<evidence type="ECO:0000259" key="3">
    <source>
        <dbReference type="Pfam" id="PF20028"/>
    </source>
</evidence>
<protein>
    <submittedName>
        <fullName evidence="4">Trypsin-like peptidase domain-containing protein</fullName>
    </submittedName>
</protein>
<evidence type="ECO:0000313" key="5">
    <source>
        <dbReference type="Proteomes" id="UP000516052"/>
    </source>
</evidence>
<name>A0A7H0IQY3_9ACTN</name>
<organism evidence="4 5">
    <name type="scientific">Streptomyces roseirectus</name>
    <dbReference type="NCBI Taxonomy" id="2768066"/>
    <lineage>
        <taxon>Bacteria</taxon>
        <taxon>Bacillati</taxon>
        <taxon>Actinomycetota</taxon>
        <taxon>Actinomycetes</taxon>
        <taxon>Kitasatosporales</taxon>
        <taxon>Streptomycetaceae</taxon>
        <taxon>Streptomyces</taxon>
    </lineage>
</organism>
<dbReference type="SUPFAM" id="SSF50494">
    <property type="entry name" value="Trypsin-like serine proteases"/>
    <property type="match status" value="1"/>
</dbReference>
<dbReference type="EMBL" id="CP060828">
    <property type="protein sequence ID" value="QNP75199.1"/>
    <property type="molecule type" value="Genomic_DNA"/>
</dbReference>
<dbReference type="RefSeq" id="WP_187752120.1">
    <property type="nucleotide sequence ID" value="NZ_CP060828.1"/>
</dbReference>
<dbReference type="InterPro" id="IPR045555">
    <property type="entry name" value="VMAP-M0"/>
</dbReference>
<feature type="domain" description="vWA-MoxR associated protein middle region 0" evidence="2">
    <location>
        <begin position="347"/>
        <end position="444"/>
    </location>
</feature>
<dbReference type="KEGG" id="sroi:IAG44_41205"/>
<proteinExistence type="predicted"/>